<dbReference type="Proteomes" id="UP000270094">
    <property type="component" value="Unassembled WGS sequence"/>
</dbReference>
<dbReference type="EMBL" id="UYYB01001173">
    <property type="protein sequence ID" value="VDM65672.1"/>
    <property type="molecule type" value="Genomic_DNA"/>
</dbReference>
<evidence type="ECO:0000313" key="2">
    <source>
        <dbReference type="EMBL" id="VDM65672.1"/>
    </source>
</evidence>
<dbReference type="OrthoDB" id="5841284at2759"/>
<name>A0A3P7KCN9_STRVU</name>
<sequence length="225" mass="26277">MTTRTILHTLRRFIATRGCPTWIVCDNAQSFKSIAECYSSLSPQANIDKDIKFIPSLSPWGNHNPSERSGSYCEYSSITYNTDDRDYLPLRPIDFLYPYANSWILSRRDIRRMDTSQWKMGQVVGSRDDFKRSVQIRLPSRRIITRPNNMIYKLKIQSAKPSQAQPTIPTPSHHQMVTRSKARQQTMNVLLCITLLSSIHFARRRKQYSMQLTAHRKESQSQIYE</sequence>
<organism evidence="2 3">
    <name type="scientific">Strongylus vulgaris</name>
    <name type="common">Blood worm</name>
    <dbReference type="NCBI Taxonomy" id="40348"/>
    <lineage>
        <taxon>Eukaryota</taxon>
        <taxon>Metazoa</taxon>
        <taxon>Ecdysozoa</taxon>
        <taxon>Nematoda</taxon>
        <taxon>Chromadorea</taxon>
        <taxon>Rhabditida</taxon>
        <taxon>Rhabditina</taxon>
        <taxon>Rhabditomorpha</taxon>
        <taxon>Strongyloidea</taxon>
        <taxon>Strongylidae</taxon>
        <taxon>Strongylus</taxon>
    </lineage>
</organism>
<evidence type="ECO:0000256" key="1">
    <source>
        <dbReference type="SAM" id="MobiDB-lite"/>
    </source>
</evidence>
<proteinExistence type="predicted"/>
<evidence type="ECO:0008006" key="4">
    <source>
        <dbReference type="Google" id="ProtNLM"/>
    </source>
</evidence>
<evidence type="ECO:0000313" key="3">
    <source>
        <dbReference type="Proteomes" id="UP000270094"/>
    </source>
</evidence>
<protein>
    <recommendedName>
        <fullName evidence="4">Integrase catalytic domain-containing protein</fullName>
    </recommendedName>
</protein>
<dbReference type="AlphaFoldDB" id="A0A3P7KCN9"/>
<keyword evidence="3" id="KW-1185">Reference proteome</keyword>
<reference evidence="2 3" key="1">
    <citation type="submission" date="2018-11" db="EMBL/GenBank/DDBJ databases">
        <authorList>
            <consortium name="Pathogen Informatics"/>
        </authorList>
    </citation>
    <scope>NUCLEOTIDE SEQUENCE [LARGE SCALE GENOMIC DNA]</scope>
</reference>
<gene>
    <name evidence="2" type="ORF">SVUK_LOCUS670</name>
</gene>
<feature type="region of interest" description="Disordered" evidence="1">
    <location>
        <begin position="161"/>
        <end position="180"/>
    </location>
</feature>
<accession>A0A3P7KCN9</accession>